<dbReference type="Pfam" id="PF13641">
    <property type="entry name" value="Glyco_tranf_2_3"/>
    <property type="match status" value="1"/>
</dbReference>
<evidence type="ECO:0000313" key="4">
    <source>
        <dbReference type="Proteomes" id="UP000183809"/>
    </source>
</evidence>
<feature type="compositionally biased region" description="Low complexity" evidence="1">
    <location>
        <begin position="317"/>
        <end position="326"/>
    </location>
</feature>
<feature type="transmembrane region" description="Helical" evidence="2">
    <location>
        <begin position="844"/>
        <end position="867"/>
    </location>
</feature>
<feature type="region of interest" description="Disordered" evidence="1">
    <location>
        <begin position="348"/>
        <end position="391"/>
    </location>
</feature>
<feature type="transmembrane region" description="Helical" evidence="2">
    <location>
        <begin position="435"/>
        <end position="455"/>
    </location>
</feature>
<feature type="compositionally biased region" description="Polar residues" evidence="1">
    <location>
        <begin position="198"/>
        <end position="208"/>
    </location>
</feature>
<feature type="transmembrane region" description="Helical" evidence="2">
    <location>
        <begin position="785"/>
        <end position="804"/>
    </location>
</feature>
<dbReference type="GeneID" id="31015356"/>
<feature type="transmembrane region" description="Helical" evidence="2">
    <location>
        <begin position="749"/>
        <end position="765"/>
    </location>
</feature>
<evidence type="ECO:0000256" key="1">
    <source>
        <dbReference type="SAM" id="MobiDB-lite"/>
    </source>
</evidence>
<dbReference type="RefSeq" id="XP_020128858.1">
    <property type="nucleotide sequence ID" value="XM_020275095.1"/>
</dbReference>
<keyword evidence="2" id="KW-0812">Transmembrane</keyword>
<gene>
    <name evidence="3" type="ORF">BKCO1_37000208</name>
</gene>
<dbReference type="InterPro" id="IPR029044">
    <property type="entry name" value="Nucleotide-diphossugar_trans"/>
</dbReference>
<sequence>MDRKDRAASSGDIERILEDVVIPPILLRQTASRRDPGSTRWSSITAGPSGLSAAREVAREGGGRSYSIAYGATARASPRSSIPRPTSFESTKQASSEPARTPRPISGITPAEPATPSPRTSFFRSGGFNSPKQAPDESRPSRRSSGSTPNGSTPNGSTTTPPGNSFLQPSSLTSRRQAAKGARTPRPLSNLLSPAEPRTNSARSSLLSPRTFAPPRHSPLSPGPLSGVTPDERVVRNRQKSVAFASSTDAADEHPQQQWRQPGLRSRQNSRKPSTALLSPSSASFVSPTTAAAPQRRPISGIAPHDPVLPPTPHTIRNGNSNSNRASRQKSVGFPTSFRDFAFGAAEQPVSPSAAADRSGSGGSGGARRKSSSMRITPADEQRTRGPSVVSAVKQRMQSVGDAMRNTSIYQLYDKAKSRGKALQRARSTMVLFEYGLYALALVVVYFVFVGLPLWKGCVYWLYWVVSHKFVIAGGWSITLGLGLLLAFLPLSVLFEKEPPERVHADAEMTSGVSDTALLIPCYKSATLIGKTLEAALKTFPPSHVFVIANGNSPTPLDETEEVCLPYGVNHIWSPVGSKIVAQFVGAYAARGFKNVLLIDDDCALPSNFPVVSERLTGKVQCVGYSIKSVGPNSSRGTFCQQAQDFEYKLSGLQRAFAGKVGSATFPHGAISLWDREFLISTFHHHPGFQVSEDWFFGHSCRSLGGRITMCTSVFVETETPPALFWTSGGGERGGFGEMTVCKQRFMRWNFFFVAGVWYNTKYILTSWKLGWWEVGAKVFVAQEVYECLLYLLAPFILPISLFVRPSFCGYLILATLAMYFCNCIIFNEIHLRLRKERVSWTVLIFYYMPYKFVLTFLNVVSCYWAIFKYARYFARRHLKIVEDEAAVEVVLRLAETQLEPSTEKATTATSEGQERRMTVAAISFQRASMRTSMRTSRVESG</sequence>
<dbReference type="EMBL" id="MNUE01000037">
    <property type="protein sequence ID" value="OJD32598.1"/>
    <property type="molecule type" value="Genomic_DNA"/>
</dbReference>
<feature type="compositionally biased region" description="Polar residues" evidence="1">
    <location>
        <begin position="117"/>
        <end position="132"/>
    </location>
</feature>
<protein>
    <submittedName>
        <fullName evidence="3">Glycosyl group 2 family protein</fullName>
    </submittedName>
</protein>
<dbReference type="SUPFAM" id="SSF53448">
    <property type="entry name" value="Nucleotide-diphospho-sugar transferases"/>
    <property type="match status" value="1"/>
</dbReference>
<dbReference type="OrthoDB" id="2590398at2759"/>
<feature type="compositionally biased region" description="Low complexity" evidence="1">
    <location>
        <begin position="273"/>
        <end position="284"/>
    </location>
</feature>
<accession>A0A1J9QUF5</accession>
<feature type="compositionally biased region" description="Low complexity" evidence="1">
    <location>
        <begin position="143"/>
        <end position="165"/>
    </location>
</feature>
<feature type="transmembrane region" description="Helical" evidence="2">
    <location>
        <begin position="811"/>
        <end position="832"/>
    </location>
</feature>
<evidence type="ECO:0000313" key="3">
    <source>
        <dbReference type="EMBL" id="OJD32598.1"/>
    </source>
</evidence>
<feature type="region of interest" description="Disordered" evidence="1">
    <location>
        <begin position="30"/>
        <end position="331"/>
    </location>
</feature>
<feature type="compositionally biased region" description="Polar residues" evidence="1">
    <location>
        <begin position="166"/>
        <end position="176"/>
    </location>
</feature>
<reference evidence="3 4" key="1">
    <citation type="submission" date="2016-10" db="EMBL/GenBank/DDBJ databases">
        <title>Proteomics and genomics reveal pathogen-plant mechanisms compatible with a hemibiotrophic lifestyle of Diplodia corticola.</title>
        <authorList>
            <person name="Fernandes I."/>
            <person name="De Jonge R."/>
            <person name="Van De Peer Y."/>
            <person name="Devreese B."/>
            <person name="Alves A."/>
            <person name="Esteves A.C."/>
        </authorList>
    </citation>
    <scope>NUCLEOTIDE SEQUENCE [LARGE SCALE GENOMIC DNA]</scope>
    <source>
        <strain evidence="3 4">CBS 112549</strain>
    </source>
</reference>
<evidence type="ECO:0000256" key="2">
    <source>
        <dbReference type="SAM" id="Phobius"/>
    </source>
</evidence>
<dbReference type="STRING" id="236234.A0A1J9QUF5"/>
<dbReference type="CDD" id="cd00761">
    <property type="entry name" value="Glyco_tranf_GTA_type"/>
    <property type="match status" value="1"/>
</dbReference>
<dbReference type="Gene3D" id="3.90.550.10">
    <property type="entry name" value="Spore Coat Polysaccharide Biosynthesis Protein SpsA, Chain A"/>
    <property type="match status" value="1"/>
</dbReference>
<feature type="compositionally biased region" description="Polar residues" evidence="1">
    <location>
        <begin position="78"/>
        <end position="98"/>
    </location>
</feature>
<proteinExistence type="predicted"/>
<organism evidence="3 4">
    <name type="scientific">Diplodia corticola</name>
    <dbReference type="NCBI Taxonomy" id="236234"/>
    <lineage>
        <taxon>Eukaryota</taxon>
        <taxon>Fungi</taxon>
        <taxon>Dikarya</taxon>
        <taxon>Ascomycota</taxon>
        <taxon>Pezizomycotina</taxon>
        <taxon>Dothideomycetes</taxon>
        <taxon>Dothideomycetes incertae sedis</taxon>
        <taxon>Botryosphaeriales</taxon>
        <taxon>Botryosphaeriaceae</taxon>
        <taxon>Diplodia</taxon>
    </lineage>
</organism>
<keyword evidence="2" id="KW-1133">Transmembrane helix</keyword>
<comment type="caution">
    <text evidence="3">The sequence shown here is derived from an EMBL/GenBank/DDBJ whole genome shotgun (WGS) entry which is preliminary data.</text>
</comment>
<dbReference type="Proteomes" id="UP000183809">
    <property type="component" value="Unassembled WGS sequence"/>
</dbReference>
<dbReference type="AlphaFoldDB" id="A0A1J9QUF5"/>
<keyword evidence="2" id="KW-0472">Membrane</keyword>
<keyword evidence="4" id="KW-1185">Reference proteome</keyword>
<name>A0A1J9QUF5_9PEZI</name>
<feature type="transmembrane region" description="Helical" evidence="2">
    <location>
        <begin position="475"/>
        <end position="495"/>
    </location>
</feature>